<sequence length="369" mass="40719">MAPSDIDDEFEIVETSISSIANGVAPLPPTTQPCYPTEFNSCFRNPPATFDPRNYITPAHMSALRGGEELVHVSQCKTCTEHDSCVVVNHASGKIEHLRDHIQYNPEWARHGPVRIARYLERVVPGEVRSSRRRECEREHTHAQVRARVRRTIADELLEKTRATASRAVRGGVRSVISGASTIPRLVRQHALNTKYVRATTTNTTAIASENGAQTTRGRKAETGPDNHGENTGSEQTARSAYNDQDQFGRSDSRSEAFRHLLHHYPGLARVNDPIEFSDPVSDDEEDDEDEDESEGGQDYCNMTAGQILKRPASLDSMYRGFSVVSCAEARLAGEEHSAMGSAIKGGEKDQGEGSSWMGEGDTTRELLL</sequence>
<organism evidence="2 3">
    <name type="scientific">Coleophoma crateriformis</name>
    <dbReference type="NCBI Taxonomy" id="565419"/>
    <lineage>
        <taxon>Eukaryota</taxon>
        <taxon>Fungi</taxon>
        <taxon>Dikarya</taxon>
        <taxon>Ascomycota</taxon>
        <taxon>Pezizomycotina</taxon>
        <taxon>Leotiomycetes</taxon>
        <taxon>Helotiales</taxon>
        <taxon>Dermateaceae</taxon>
        <taxon>Coleophoma</taxon>
    </lineage>
</organism>
<dbReference type="OrthoDB" id="10350977at2759"/>
<gene>
    <name evidence="2" type="ORF">BP5796_04059</name>
</gene>
<reference evidence="2 3" key="1">
    <citation type="journal article" date="2018" name="IMA Fungus">
        <title>IMA Genome-F 9: Draft genome sequence of Annulohypoxylon stygium, Aspergillus mulundensis, Berkeleyomyces basicola (syn. Thielaviopsis basicola), Ceratocystis smalleyi, two Cercospora beticola strains, Coleophoma cylindrospora, Fusarium fracticaudum, Phialophora cf. hyalina, and Morchella septimelata.</title>
        <authorList>
            <person name="Wingfield B.D."/>
            <person name="Bills G.F."/>
            <person name="Dong Y."/>
            <person name="Huang W."/>
            <person name="Nel W.J."/>
            <person name="Swalarsk-Parry B.S."/>
            <person name="Vaghefi N."/>
            <person name="Wilken P.M."/>
            <person name="An Z."/>
            <person name="de Beer Z.W."/>
            <person name="De Vos L."/>
            <person name="Chen L."/>
            <person name="Duong T.A."/>
            <person name="Gao Y."/>
            <person name="Hammerbacher A."/>
            <person name="Kikkert J.R."/>
            <person name="Li Y."/>
            <person name="Li H."/>
            <person name="Li K."/>
            <person name="Li Q."/>
            <person name="Liu X."/>
            <person name="Ma X."/>
            <person name="Naidoo K."/>
            <person name="Pethybridge S.J."/>
            <person name="Sun J."/>
            <person name="Steenkamp E.T."/>
            <person name="van der Nest M.A."/>
            <person name="van Wyk S."/>
            <person name="Wingfield M.J."/>
            <person name="Xiong C."/>
            <person name="Yue Q."/>
            <person name="Zhang X."/>
        </authorList>
    </citation>
    <scope>NUCLEOTIDE SEQUENCE [LARGE SCALE GENOMIC DNA]</scope>
    <source>
        <strain evidence="2 3">BP5796</strain>
    </source>
</reference>
<feature type="compositionally biased region" description="Polar residues" evidence="1">
    <location>
        <begin position="203"/>
        <end position="216"/>
    </location>
</feature>
<evidence type="ECO:0000313" key="2">
    <source>
        <dbReference type="EMBL" id="RDW85734.1"/>
    </source>
</evidence>
<evidence type="ECO:0000313" key="3">
    <source>
        <dbReference type="Proteomes" id="UP000256328"/>
    </source>
</evidence>
<evidence type="ECO:0000256" key="1">
    <source>
        <dbReference type="SAM" id="MobiDB-lite"/>
    </source>
</evidence>
<feature type="compositionally biased region" description="Acidic residues" evidence="1">
    <location>
        <begin position="281"/>
        <end position="296"/>
    </location>
</feature>
<comment type="caution">
    <text evidence="2">The sequence shown here is derived from an EMBL/GenBank/DDBJ whole genome shotgun (WGS) entry which is preliminary data.</text>
</comment>
<name>A0A3D8SHU4_9HELO</name>
<protein>
    <submittedName>
        <fullName evidence="2">Uncharacterized protein</fullName>
    </submittedName>
</protein>
<proteinExistence type="predicted"/>
<dbReference type="EMBL" id="PDLN01000005">
    <property type="protein sequence ID" value="RDW85734.1"/>
    <property type="molecule type" value="Genomic_DNA"/>
</dbReference>
<keyword evidence="3" id="KW-1185">Reference proteome</keyword>
<dbReference type="Proteomes" id="UP000256328">
    <property type="component" value="Unassembled WGS sequence"/>
</dbReference>
<feature type="region of interest" description="Disordered" evidence="1">
    <location>
        <begin position="203"/>
        <end position="239"/>
    </location>
</feature>
<feature type="compositionally biased region" description="Polar residues" evidence="1">
    <location>
        <begin position="230"/>
        <end position="239"/>
    </location>
</feature>
<accession>A0A3D8SHU4</accession>
<feature type="region of interest" description="Disordered" evidence="1">
    <location>
        <begin position="271"/>
        <end position="302"/>
    </location>
</feature>
<feature type="compositionally biased region" description="Basic and acidic residues" evidence="1">
    <location>
        <begin position="219"/>
        <end position="229"/>
    </location>
</feature>
<dbReference type="AlphaFoldDB" id="A0A3D8SHU4"/>
<feature type="region of interest" description="Disordered" evidence="1">
    <location>
        <begin position="338"/>
        <end position="369"/>
    </location>
</feature>